<evidence type="ECO:0000313" key="1">
    <source>
        <dbReference type="EMBL" id="KAJ7028896.1"/>
    </source>
</evidence>
<sequence length="123" mass="14213">MSIPYHSSSQSWVQNRNFGQIWQNSAKITIFQPQLNGLTHAKMFSRLIFWVYNLVGAERCPEHREPPYAITFHEFPAPPARFPPPLRRKGRLLWCFDPPGASSTWPAFVRDFPPPASTIFTDL</sequence>
<dbReference type="AlphaFoldDB" id="A0AAD6WZ58"/>
<gene>
    <name evidence="1" type="ORF">C8F04DRAFT_1188169</name>
</gene>
<name>A0AAD6WZ58_9AGAR</name>
<keyword evidence="2" id="KW-1185">Reference proteome</keyword>
<dbReference type="EMBL" id="JARJCM010000107">
    <property type="protein sequence ID" value="KAJ7028896.1"/>
    <property type="molecule type" value="Genomic_DNA"/>
</dbReference>
<reference evidence="1" key="1">
    <citation type="submission" date="2023-03" db="EMBL/GenBank/DDBJ databases">
        <title>Massive genome expansion in bonnet fungi (Mycena s.s.) driven by repeated elements and novel gene families across ecological guilds.</title>
        <authorList>
            <consortium name="Lawrence Berkeley National Laboratory"/>
            <person name="Harder C.B."/>
            <person name="Miyauchi S."/>
            <person name="Viragh M."/>
            <person name="Kuo A."/>
            <person name="Thoen E."/>
            <person name="Andreopoulos B."/>
            <person name="Lu D."/>
            <person name="Skrede I."/>
            <person name="Drula E."/>
            <person name="Henrissat B."/>
            <person name="Morin E."/>
            <person name="Kohler A."/>
            <person name="Barry K."/>
            <person name="LaButti K."/>
            <person name="Morin E."/>
            <person name="Salamov A."/>
            <person name="Lipzen A."/>
            <person name="Mereny Z."/>
            <person name="Hegedus B."/>
            <person name="Baldrian P."/>
            <person name="Stursova M."/>
            <person name="Weitz H."/>
            <person name="Taylor A."/>
            <person name="Grigoriev I.V."/>
            <person name="Nagy L.G."/>
            <person name="Martin F."/>
            <person name="Kauserud H."/>
        </authorList>
    </citation>
    <scope>NUCLEOTIDE SEQUENCE</scope>
    <source>
        <strain evidence="1">CBHHK200</strain>
    </source>
</reference>
<accession>A0AAD6WZ58</accession>
<dbReference type="Proteomes" id="UP001218188">
    <property type="component" value="Unassembled WGS sequence"/>
</dbReference>
<comment type="caution">
    <text evidence="1">The sequence shown here is derived from an EMBL/GenBank/DDBJ whole genome shotgun (WGS) entry which is preliminary data.</text>
</comment>
<protein>
    <submittedName>
        <fullName evidence="1">Uncharacterized protein</fullName>
    </submittedName>
</protein>
<organism evidence="1 2">
    <name type="scientific">Mycena alexandri</name>
    <dbReference type="NCBI Taxonomy" id="1745969"/>
    <lineage>
        <taxon>Eukaryota</taxon>
        <taxon>Fungi</taxon>
        <taxon>Dikarya</taxon>
        <taxon>Basidiomycota</taxon>
        <taxon>Agaricomycotina</taxon>
        <taxon>Agaricomycetes</taxon>
        <taxon>Agaricomycetidae</taxon>
        <taxon>Agaricales</taxon>
        <taxon>Marasmiineae</taxon>
        <taxon>Mycenaceae</taxon>
        <taxon>Mycena</taxon>
    </lineage>
</organism>
<proteinExistence type="predicted"/>
<evidence type="ECO:0000313" key="2">
    <source>
        <dbReference type="Proteomes" id="UP001218188"/>
    </source>
</evidence>